<dbReference type="SUPFAM" id="SSF46565">
    <property type="entry name" value="Chaperone J-domain"/>
    <property type="match status" value="1"/>
</dbReference>
<name>A0A1W1CNV5_9ZZZZ</name>
<dbReference type="Gene3D" id="1.10.287.110">
    <property type="entry name" value="DnaJ domain"/>
    <property type="match status" value="1"/>
</dbReference>
<dbReference type="InterPro" id="IPR036869">
    <property type="entry name" value="J_dom_sf"/>
</dbReference>
<accession>A0A1W1CNV5</accession>
<dbReference type="PANTHER" id="PTHR43096:SF52">
    <property type="entry name" value="DNAJ HOMOLOG 1, MITOCHONDRIAL-RELATED"/>
    <property type="match status" value="1"/>
</dbReference>
<dbReference type="AlphaFoldDB" id="A0A1W1CNV5"/>
<evidence type="ECO:0000259" key="2">
    <source>
        <dbReference type="PROSITE" id="PS50076"/>
    </source>
</evidence>
<sequence>MAKSLYKTLGVGDRASAEEIKKAYRKLARKYHPDVNKEESAIEKFKEINAAYEVLSDKKKKDEYDMYGDQMFGGKNFHDFAQQQGNVDLDELLKSIFGGGSSSGGSPFGSHARGGSFSSGFGGGFGGSPFGGGGHQPAQDIDNKISITVPFYVSVKGGKHNISINDDSFDIKIPAGINSGETLRVRGKGNTVGNHRGDLLIKVEVSDSDEYTRKGDDLYLPMVVPLKTALFGGRVKVETLIHESITLKVPQNTKNGQKFRVKGRGVPNRKTKLSGNLYLIADIVLPKVDELDEAFIETLKANLPDGEPLDA</sequence>
<reference evidence="3" key="1">
    <citation type="submission" date="2016-10" db="EMBL/GenBank/DDBJ databases">
        <authorList>
            <person name="de Groot N.N."/>
        </authorList>
    </citation>
    <scope>NUCLEOTIDE SEQUENCE</scope>
</reference>
<dbReference type="EMBL" id="FPHE01000161">
    <property type="protein sequence ID" value="SFV67393.1"/>
    <property type="molecule type" value="Genomic_DNA"/>
</dbReference>
<dbReference type="Pfam" id="PF01556">
    <property type="entry name" value="DnaJ_C"/>
    <property type="match status" value="1"/>
</dbReference>
<dbReference type="SMART" id="SM00271">
    <property type="entry name" value="DnaJ"/>
    <property type="match status" value="1"/>
</dbReference>
<dbReference type="FunFam" id="2.60.260.20:FF:000013">
    <property type="entry name" value="DnaJ subfamily B member 11"/>
    <property type="match status" value="1"/>
</dbReference>
<keyword evidence="1" id="KW-0143">Chaperone</keyword>
<dbReference type="InterPro" id="IPR018253">
    <property type="entry name" value="DnaJ_domain_CS"/>
</dbReference>
<dbReference type="InterPro" id="IPR008971">
    <property type="entry name" value="HSP40/DnaJ_pept-bd"/>
</dbReference>
<dbReference type="PRINTS" id="PR00625">
    <property type="entry name" value="JDOMAIN"/>
</dbReference>
<dbReference type="PROSITE" id="PS00636">
    <property type="entry name" value="DNAJ_1"/>
    <property type="match status" value="1"/>
</dbReference>
<dbReference type="CDD" id="cd10747">
    <property type="entry name" value="DnaJ_C"/>
    <property type="match status" value="1"/>
</dbReference>
<dbReference type="GO" id="GO:0005737">
    <property type="term" value="C:cytoplasm"/>
    <property type="evidence" value="ECO:0007669"/>
    <property type="project" value="TreeGrafter"/>
</dbReference>
<proteinExistence type="predicted"/>
<dbReference type="GO" id="GO:0051082">
    <property type="term" value="F:unfolded protein binding"/>
    <property type="evidence" value="ECO:0007669"/>
    <property type="project" value="InterPro"/>
</dbReference>
<feature type="domain" description="J" evidence="2">
    <location>
        <begin position="4"/>
        <end position="68"/>
    </location>
</feature>
<dbReference type="Gene3D" id="2.60.260.20">
    <property type="entry name" value="Urease metallochaperone UreE, N-terminal domain"/>
    <property type="match status" value="2"/>
</dbReference>
<evidence type="ECO:0000313" key="3">
    <source>
        <dbReference type="EMBL" id="SFV67393.1"/>
    </source>
</evidence>
<dbReference type="PANTHER" id="PTHR43096">
    <property type="entry name" value="DNAJ HOMOLOG 1, MITOCHONDRIAL-RELATED"/>
    <property type="match status" value="1"/>
</dbReference>
<gene>
    <name evidence="3" type="ORF">MNB_SV-12-525</name>
</gene>
<evidence type="ECO:0000256" key="1">
    <source>
        <dbReference type="ARBA" id="ARBA00023186"/>
    </source>
</evidence>
<dbReference type="InterPro" id="IPR002939">
    <property type="entry name" value="DnaJ_C"/>
</dbReference>
<dbReference type="CDD" id="cd06257">
    <property type="entry name" value="DnaJ"/>
    <property type="match status" value="1"/>
</dbReference>
<dbReference type="Pfam" id="PF00226">
    <property type="entry name" value="DnaJ"/>
    <property type="match status" value="1"/>
</dbReference>
<dbReference type="GO" id="GO:0042026">
    <property type="term" value="P:protein refolding"/>
    <property type="evidence" value="ECO:0007669"/>
    <property type="project" value="TreeGrafter"/>
</dbReference>
<dbReference type="SUPFAM" id="SSF49493">
    <property type="entry name" value="HSP40/DnaJ peptide-binding domain"/>
    <property type="match status" value="2"/>
</dbReference>
<organism evidence="3">
    <name type="scientific">hydrothermal vent metagenome</name>
    <dbReference type="NCBI Taxonomy" id="652676"/>
    <lineage>
        <taxon>unclassified sequences</taxon>
        <taxon>metagenomes</taxon>
        <taxon>ecological metagenomes</taxon>
    </lineage>
</organism>
<protein>
    <submittedName>
        <fullName evidence="3">DnaJ-class molecular chaperone CbpA</fullName>
    </submittedName>
</protein>
<dbReference type="PROSITE" id="PS50076">
    <property type="entry name" value="DNAJ_2"/>
    <property type="match status" value="1"/>
</dbReference>
<dbReference type="InterPro" id="IPR001623">
    <property type="entry name" value="DnaJ_domain"/>
</dbReference>